<dbReference type="RefSeq" id="WP_191812712.1">
    <property type="nucleotide sequence ID" value="NZ_JACSPV010000016.1"/>
</dbReference>
<dbReference type="InterPro" id="IPR007630">
    <property type="entry name" value="RNA_pol_sigma70_r4"/>
</dbReference>
<dbReference type="SUPFAM" id="SSF88659">
    <property type="entry name" value="Sigma3 and sigma4 domains of RNA polymerase sigma factors"/>
    <property type="match status" value="1"/>
</dbReference>
<dbReference type="Gene3D" id="1.10.10.10">
    <property type="entry name" value="Winged helix-like DNA-binding domain superfamily/Winged helix DNA-binding domain"/>
    <property type="match status" value="1"/>
</dbReference>
<dbReference type="Pfam" id="PF04545">
    <property type="entry name" value="Sigma70_r4"/>
    <property type="match status" value="1"/>
</dbReference>
<protein>
    <submittedName>
        <fullName evidence="8">Sigma-70 family RNA polymerase sigma factor</fullName>
    </submittedName>
</protein>
<evidence type="ECO:0000256" key="2">
    <source>
        <dbReference type="ARBA" id="ARBA00023015"/>
    </source>
</evidence>
<organism evidence="8 9">
    <name type="scientific">Bacillus norwichensis</name>
    <dbReference type="NCBI Taxonomy" id="2762217"/>
    <lineage>
        <taxon>Bacteria</taxon>
        <taxon>Bacillati</taxon>
        <taxon>Bacillota</taxon>
        <taxon>Bacilli</taxon>
        <taxon>Bacillales</taxon>
        <taxon>Bacillaceae</taxon>
        <taxon>Bacillus</taxon>
    </lineage>
</organism>
<evidence type="ECO:0000313" key="9">
    <source>
        <dbReference type="Proteomes" id="UP000648182"/>
    </source>
</evidence>
<dbReference type="InterPro" id="IPR014284">
    <property type="entry name" value="RNA_pol_sigma-70_dom"/>
</dbReference>
<dbReference type="NCBIfam" id="TIGR02937">
    <property type="entry name" value="sigma70-ECF"/>
    <property type="match status" value="1"/>
</dbReference>
<dbReference type="CDD" id="cd06171">
    <property type="entry name" value="Sigma70_r4"/>
    <property type="match status" value="1"/>
</dbReference>
<dbReference type="InterPro" id="IPR039425">
    <property type="entry name" value="RNA_pol_sigma-70-like"/>
</dbReference>
<reference evidence="8 9" key="1">
    <citation type="submission" date="2020-08" db="EMBL/GenBank/DDBJ databases">
        <title>A Genomic Blueprint of the Chicken Gut Microbiome.</title>
        <authorList>
            <person name="Gilroy R."/>
            <person name="Ravi A."/>
            <person name="Getino M."/>
            <person name="Pursley I."/>
            <person name="Horton D.L."/>
            <person name="Alikhan N.-F."/>
            <person name="Baker D."/>
            <person name="Gharbi K."/>
            <person name="Hall N."/>
            <person name="Watson M."/>
            <person name="Adriaenssens E.M."/>
            <person name="Foster-Nyarko E."/>
            <person name="Jarju S."/>
            <person name="Secka A."/>
            <person name="Antonio M."/>
            <person name="Oren A."/>
            <person name="Chaudhuri R."/>
            <person name="La Ragione R.M."/>
            <person name="Hildebrand F."/>
            <person name="Pallen M.J."/>
        </authorList>
    </citation>
    <scope>NUCLEOTIDE SEQUENCE [LARGE SCALE GENOMIC DNA]</scope>
    <source>
        <strain evidence="8 9">Sa1BUA2</strain>
    </source>
</reference>
<keyword evidence="5" id="KW-0804">Transcription</keyword>
<name>A0ABR8VLG4_9BACI</name>
<evidence type="ECO:0000256" key="3">
    <source>
        <dbReference type="ARBA" id="ARBA00023082"/>
    </source>
</evidence>
<dbReference type="PANTHER" id="PTHR43133:SF51">
    <property type="entry name" value="RNA POLYMERASE SIGMA FACTOR"/>
    <property type="match status" value="1"/>
</dbReference>
<comment type="similarity">
    <text evidence="1">Belongs to the sigma-70 factor family. ECF subfamily.</text>
</comment>
<dbReference type="SUPFAM" id="SSF88946">
    <property type="entry name" value="Sigma2 domain of RNA polymerase sigma factors"/>
    <property type="match status" value="1"/>
</dbReference>
<dbReference type="InterPro" id="IPR036388">
    <property type="entry name" value="WH-like_DNA-bd_sf"/>
</dbReference>
<dbReference type="EMBL" id="JACSPV010000016">
    <property type="protein sequence ID" value="MBD8005605.1"/>
    <property type="molecule type" value="Genomic_DNA"/>
</dbReference>
<keyword evidence="3" id="KW-0731">Sigma factor</keyword>
<dbReference type="Gene3D" id="1.10.1740.10">
    <property type="match status" value="1"/>
</dbReference>
<dbReference type="InterPro" id="IPR013324">
    <property type="entry name" value="RNA_pol_sigma_r3/r4-like"/>
</dbReference>
<evidence type="ECO:0000256" key="5">
    <source>
        <dbReference type="ARBA" id="ARBA00023163"/>
    </source>
</evidence>
<feature type="domain" description="RNA polymerase sigma-70 region 4" evidence="7">
    <location>
        <begin position="116"/>
        <end position="164"/>
    </location>
</feature>
<sequence>MIIRLVKKAQKGNDKAFLKIFQQSEEDIYRMAFVYVKNQEDALDVVQEVAYQSFKKIHTLKKPEYFKTWLMKMTINCAVNMVKKNMKVIQLIPEFEEFVGSDDEDIPLSLTLQNLIDTLQDNEKSIVLLRFYQNFTFKEISEVLEIPLGTAKSVLYRALDKLRKKFKEADLGE</sequence>
<keyword evidence="4" id="KW-0238">DNA-binding</keyword>
<keyword evidence="2" id="KW-0805">Transcription regulation</keyword>
<dbReference type="InterPro" id="IPR007627">
    <property type="entry name" value="RNA_pol_sigma70_r2"/>
</dbReference>
<accession>A0ABR8VLG4</accession>
<evidence type="ECO:0000259" key="7">
    <source>
        <dbReference type="Pfam" id="PF04545"/>
    </source>
</evidence>
<evidence type="ECO:0000313" key="8">
    <source>
        <dbReference type="EMBL" id="MBD8005605.1"/>
    </source>
</evidence>
<keyword evidence="9" id="KW-1185">Reference proteome</keyword>
<dbReference type="Proteomes" id="UP000648182">
    <property type="component" value="Unassembled WGS sequence"/>
</dbReference>
<dbReference type="PANTHER" id="PTHR43133">
    <property type="entry name" value="RNA POLYMERASE ECF-TYPE SIGMA FACTO"/>
    <property type="match status" value="1"/>
</dbReference>
<evidence type="ECO:0000256" key="4">
    <source>
        <dbReference type="ARBA" id="ARBA00023125"/>
    </source>
</evidence>
<proteinExistence type="inferred from homology"/>
<gene>
    <name evidence="8" type="ORF">H9631_10955</name>
</gene>
<evidence type="ECO:0000259" key="6">
    <source>
        <dbReference type="Pfam" id="PF04542"/>
    </source>
</evidence>
<evidence type="ECO:0000256" key="1">
    <source>
        <dbReference type="ARBA" id="ARBA00010641"/>
    </source>
</evidence>
<dbReference type="Pfam" id="PF04542">
    <property type="entry name" value="Sigma70_r2"/>
    <property type="match status" value="1"/>
</dbReference>
<dbReference type="InterPro" id="IPR013325">
    <property type="entry name" value="RNA_pol_sigma_r2"/>
</dbReference>
<feature type="domain" description="RNA polymerase sigma-70 region 2" evidence="6">
    <location>
        <begin position="21"/>
        <end position="86"/>
    </location>
</feature>
<comment type="caution">
    <text evidence="8">The sequence shown here is derived from an EMBL/GenBank/DDBJ whole genome shotgun (WGS) entry which is preliminary data.</text>
</comment>